<evidence type="ECO:0000313" key="1">
    <source>
        <dbReference type="EMBL" id="VYU04921.1"/>
    </source>
</evidence>
<sequence>MEGINKNYRLKEEFSFMLMIEMPSAENIYRILLK</sequence>
<dbReference type="AlphaFoldDB" id="A0A6N3BSD8"/>
<gene>
    <name evidence="1" type="ORF">CPLFYP93_01256</name>
</gene>
<accession>A0A6N3BSD8</accession>
<name>A0A6N3BSD8_9CLOT</name>
<reference evidence="1" key="1">
    <citation type="submission" date="2019-11" db="EMBL/GenBank/DDBJ databases">
        <authorList>
            <person name="Feng L."/>
        </authorList>
    </citation>
    <scope>NUCLEOTIDE SEQUENCE</scope>
    <source>
        <strain evidence="1">CParaputrificumLFYP93</strain>
    </source>
</reference>
<dbReference type="EMBL" id="CACRTV010000036">
    <property type="protein sequence ID" value="VYU04921.1"/>
    <property type="molecule type" value="Genomic_DNA"/>
</dbReference>
<protein>
    <submittedName>
        <fullName evidence="1">Uncharacterized protein</fullName>
    </submittedName>
</protein>
<proteinExistence type="predicted"/>
<organism evidence="1">
    <name type="scientific">Clostridium paraputrificum</name>
    <dbReference type="NCBI Taxonomy" id="29363"/>
    <lineage>
        <taxon>Bacteria</taxon>
        <taxon>Bacillati</taxon>
        <taxon>Bacillota</taxon>
        <taxon>Clostridia</taxon>
        <taxon>Eubacteriales</taxon>
        <taxon>Clostridiaceae</taxon>
        <taxon>Clostridium</taxon>
    </lineage>
</organism>